<name>A0A918D352_9BACI</name>
<keyword evidence="3" id="KW-0963">Cytoplasm</keyword>
<dbReference type="PROSITE" id="PS00061">
    <property type="entry name" value="ADH_SHORT"/>
    <property type="match status" value="1"/>
</dbReference>
<dbReference type="AlphaFoldDB" id="A0A918D352"/>
<dbReference type="Pfam" id="PF00106">
    <property type="entry name" value="adh_short"/>
    <property type="match status" value="1"/>
</dbReference>
<protein>
    <submittedName>
        <fullName evidence="6">Short-chain dehydrogenase</fullName>
    </submittedName>
</protein>
<evidence type="ECO:0000256" key="4">
    <source>
        <dbReference type="ARBA" id="ARBA00022857"/>
    </source>
</evidence>
<dbReference type="GO" id="GO:0006729">
    <property type="term" value="P:tetrahydrobiopterin biosynthetic process"/>
    <property type="evidence" value="ECO:0007669"/>
    <property type="project" value="TreeGrafter"/>
</dbReference>
<dbReference type="Gene3D" id="3.40.50.720">
    <property type="entry name" value="NAD(P)-binding Rossmann-like Domain"/>
    <property type="match status" value="1"/>
</dbReference>
<accession>A0A918D352</accession>
<dbReference type="GO" id="GO:0005737">
    <property type="term" value="C:cytoplasm"/>
    <property type="evidence" value="ECO:0007669"/>
    <property type="project" value="UniProtKB-SubCell"/>
</dbReference>
<reference evidence="6" key="2">
    <citation type="submission" date="2020-09" db="EMBL/GenBank/DDBJ databases">
        <authorList>
            <person name="Sun Q."/>
            <person name="Ohkuma M."/>
        </authorList>
    </citation>
    <scope>NUCLEOTIDE SEQUENCE</scope>
    <source>
        <strain evidence="6">JCM 17251</strain>
    </source>
</reference>
<dbReference type="InterPro" id="IPR020904">
    <property type="entry name" value="Sc_DH/Rdtase_CS"/>
</dbReference>
<evidence type="ECO:0000313" key="7">
    <source>
        <dbReference type="Proteomes" id="UP000624041"/>
    </source>
</evidence>
<evidence type="ECO:0000256" key="3">
    <source>
        <dbReference type="ARBA" id="ARBA00022490"/>
    </source>
</evidence>
<keyword evidence="5" id="KW-0560">Oxidoreductase</keyword>
<keyword evidence="4" id="KW-0521">NADP</keyword>
<dbReference type="InterPro" id="IPR051721">
    <property type="entry name" value="Biopterin_syn/organic_redct"/>
</dbReference>
<dbReference type="RefSeq" id="WP_188857852.1">
    <property type="nucleotide sequence ID" value="NZ_BMOS01000017.1"/>
</dbReference>
<comment type="similarity">
    <text evidence="2">Belongs to the short-chain dehydrogenases/reductases (SDR) family.</text>
</comment>
<dbReference type="SUPFAM" id="SSF51735">
    <property type="entry name" value="NAD(P)-binding Rossmann-fold domains"/>
    <property type="match status" value="1"/>
</dbReference>
<comment type="caution">
    <text evidence="6">The sequence shown here is derived from an EMBL/GenBank/DDBJ whole genome shotgun (WGS) entry which is preliminary data.</text>
</comment>
<dbReference type="EMBL" id="BMOS01000017">
    <property type="protein sequence ID" value="GGN60722.1"/>
    <property type="molecule type" value="Genomic_DNA"/>
</dbReference>
<dbReference type="PANTHER" id="PTHR44085:SF2">
    <property type="entry name" value="SEPIAPTERIN REDUCTASE"/>
    <property type="match status" value="1"/>
</dbReference>
<evidence type="ECO:0000313" key="6">
    <source>
        <dbReference type="EMBL" id="GGN60722.1"/>
    </source>
</evidence>
<proteinExistence type="inferred from homology"/>
<dbReference type="InterPro" id="IPR002347">
    <property type="entry name" value="SDR_fam"/>
</dbReference>
<keyword evidence="7" id="KW-1185">Reference proteome</keyword>
<dbReference type="InterPro" id="IPR036291">
    <property type="entry name" value="NAD(P)-bd_dom_sf"/>
</dbReference>
<evidence type="ECO:0000256" key="1">
    <source>
        <dbReference type="ARBA" id="ARBA00004496"/>
    </source>
</evidence>
<dbReference type="Proteomes" id="UP000624041">
    <property type="component" value="Unassembled WGS sequence"/>
</dbReference>
<organism evidence="6 7">
    <name type="scientific">Oceanobacillus indicireducens</name>
    <dbReference type="NCBI Taxonomy" id="1004261"/>
    <lineage>
        <taxon>Bacteria</taxon>
        <taxon>Bacillati</taxon>
        <taxon>Bacillota</taxon>
        <taxon>Bacilli</taxon>
        <taxon>Bacillales</taxon>
        <taxon>Bacillaceae</taxon>
        <taxon>Oceanobacillus</taxon>
    </lineage>
</organism>
<evidence type="ECO:0000256" key="2">
    <source>
        <dbReference type="ARBA" id="ARBA00006484"/>
    </source>
</evidence>
<comment type="subcellular location">
    <subcellularLocation>
        <location evidence="1">Cytoplasm</location>
    </subcellularLocation>
</comment>
<dbReference type="PRINTS" id="PR00081">
    <property type="entry name" value="GDHRDH"/>
</dbReference>
<dbReference type="PANTHER" id="PTHR44085">
    <property type="entry name" value="SEPIAPTERIN REDUCTASE"/>
    <property type="match status" value="1"/>
</dbReference>
<gene>
    <name evidence="6" type="ORF">GCM10007971_24990</name>
</gene>
<dbReference type="NCBIfam" id="NF005381">
    <property type="entry name" value="PRK06924.1"/>
    <property type="match status" value="1"/>
</dbReference>
<reference evidence="6" key="1">
    <citation type="journal article" date="2014" name="Int. J. Syst. Evol. Microbiol.">
        <title>Complete genome sequence of Corynebacterium casei LMG S-19264T (=DSM 44701T), isolated from a smear-ripened cheese.</title>
        <authorList>
            <consortium name="US DOE Joint Genome Institute (JGI-PGF)"/>
            <person name="Walter F."/>
            <person name="Albersmeier A."/>
            <person name="Kalinowski J."/>
            <person name="Ruckert C."/>
        </authorList>
    </citation>
    <scope>NUCLEOTIDE SEQUENCE</scope>
    <source>
        <strain evidence="6">JCM 17251</strain>
    </source>
</reference>
<evidence type="ECO:0000256" key="5">
    <source>
        <dbReference type="ARBA" id="ARBA00023002"/>
    </source>
</evidence>
<dbReference type="GO" id="GO:0004757">
    <property type="term" value="F:sepiapterin reductase (NADP+) activity"/>
    <property type="evidence" value="ECO:0007669"/>
    <property type="project" value="TreeGrafter"/>
</dbReference>
<sequence length="256" mass="28714">MAKLAVITGVSRGLGASLANLLLESGIDVIGISRSENRRLPTTAKENNQFYRHFACDVSDIPQLEETARLIEEEIKVKDAEQEIDTIFILNNAGVVHPIDQSQYLKSKELIDHVMINSIAPMVLTNYFLKKQKELEIPLVIANVSSGAADNPIFGWSAYCSTKASLNMYTRTVALEQEELKTGNRIIAFSPGIMDTDMQTEIRSSTKDQFAEIEKFKDYKVNNSLRQTDLVAGVLIDIITDEDVRNGEIYYINDYI</sequence>